<feature type="domain" description="Secretion system C-terminal sorting" evidence="5">
    <location>
        <begin position="547"/>
        <end position="621"/>
    </location>
</feature>
<evidence type="ECO:0000313" key="8">
    <source>
        <dbReference type="Proteomes" id="UP001138672"/>
    </source>
</evidence>
<evidence type="ECO:0000313" key="9">
    <source>
        <dbReference type="Proteomes" id="UP001231587"/>
    </source>
</evidence>
<feature type="active site" description="Charge relay system" evidence="3">
    <location>
        <position position="326"/>
    </location>
</feature>
<dbReference type="OrthoDB" id="9792152at2"/>
<gene>
    <name evidence="6" type="ORF">J2Z56_002050</name>
    <name evidence="7" type="ORF">J2Z57_002174</name>
</gene>
<dbReference type="InterPro" id="IPR008979">
    <property type="entry name" value="Galactose-bd-like_sf"/>
</dbReference>
<dbReference type="NCBIfam" id="TIGR04183">
    <property type="entry name" value="Por_Secre_tail"/>
    <property type="match status" value="1"/>
</dbReference>
<accession>A0A9X1C9F4</accession>
<dbReference type="Gene3D" id="3.40.50.200">
    <property type="entry name" value="Peptidase S8/S53 domain"/>
    <property type="match status" value="1"/>
</dbReference>
<dbReference type="PANTHER" id="PTHR43399">
    <property type="entry name" value="SUBTILISIN-RELATED"/>
    <property type="match status" value="1"/>
</dbReference>
<dbReference type="PANTHER" id="PTHR43399:SF4">
    <property type="entry name" value="CELL WALL-ASSOCIATED PROTEASE"/>
    <property type="match status" value="1"/>
</dbReference>
<protein>
    <recommendedName>
        <fullName evidence="10">Peptidase S8/S53 domain-containing protein</fullName>
    </recommendedName>
</protein>
<dbReference type="InterPro" id="IPR051048">
    <property type="entry name" value="Peptidase_S8/S53_subtilisin"/>
</dbReference>
<comment type="similarity">
    <text evidence="1 3">Belongs to the peptidase S8 family.</text>
</comment>
<evidence type="ECO:0000259" key="4">
    <source>
        <dbReference type="Pfam" id="PF00082"/>
    </source>
</evidence>
<dbReference type="SUPFAM" id="SSF52743">
    <property type="entry name" value="Subtilisin-like"/>
    <property type="match status" value="1"/>
</dbReference>
<dbReference type="PROSITE" id="PS51892">
    <property type="entry name" value="SUBTILASE"/>
    <property type="match status" value="1"/>
</dbReference>
<proteinExistence type="inferred from homology"/>
<dbReference type="InterPro" id="IPR000209">
    <property type="entry name" value="Peptidase_S8/S53_dom"/>
</dbReference>
<name>A0A9X1C9F4_9FLAO</name>
<dbReference type="AlphaFoldDB" id="A0A9X1C9F4"/>
<evidence type="ECO:0000313" key="6">
    <source>
        <dbReference type="EMBL" id="MBP1840123.1"/>
    </source>
</evidence>
<dbReference type="Proteomes" id="UP001138672">
    <property type="component" value="Unassembled WGS sequence"/>
</dbReference>
<dbReference type="RefSeq" id="WP_083495686.1">
    <property type="nucleotide sequence ID" value="NZ_JAGGJQ010000005.1"/>
</dbReference>
<feature type="domain" description="Peptidase S8/S53" evidence="4">
    <location>
        <begin position="135"/>
        <end position="380"/>
    </location>
</feature>
<dbReference type="EMBL" id="JAUSUU010000006">
    <property type="protein sequence ID" value="MDQ0335723.1"/>
    <property type="molecule type" value="Genomic_DNA"/>
</dbReference>
<dbReference type="InterPro" id="IPR036852">
    <property type="entry name" value="Peptidase_S8/S53_dom_sf"/>
</dbReference>
<keyword evidence="2" id="KW-0732">Signal</keyword>
<keyword evidence="3" id="KW-0378">Hydrolase</keyword>
<evidence type="ECO:0000256" key="1">
    <source>
        <dbReference type="ARBA" id="ARBA00011073"/>
    </source>
</evidence>
<feature type="active site" description="Charge relay system" evidence="3">
    <location>
        <position position="119"/>
    </location>
</feature>
<dbReference type="Pfam" id="PF18962">
    <property type="entry name" value="Por_Secre_tail"/>
    <property type="match status" value="1"/>
</dbReference>
<comment type="caution">
    <text evidence="6">The sequence shown here is derived from an EMBL/GenBank/DDBJ whole genome shotgun (WGS) entry which is preliminary data.</text>
</comment>
<dbReference type="SUPFAM" id="SSF49785">
    <property type="entry name" value="Galactose-binding domain-like"/>
    <property type="match status" value="1"/>
</dbReference>
<evidence type="ECO:0000313" key="7">
    <source>
        <dbReference type="EMBL" id="MDQ0335723.1"/>
    </source>
</evidence>
<organism evidence="6 8">
    <name type="scientific">Formosa algae</name>
    <dbReference type="NCBI Taxonomy" id="225843"/>
    <lineage>
        <taxon>Bacteria</taxon>
        <taxon>Pseudomonadati</taxon>
        <taxon>Bacteroidota</taxon>
        <taxon>Flavobacteriia</taxon>
        <taxon>Flavobacteriales</taxon>
        <taxon>Flavobacteriaceae</taxon>
        <taxon>Formosa</taxon>
    </lineage>
</organism>
<dbReference type="GO" id="GO:0006508">
    <property type="term" value="P:proteolysis"/>
    <property type="evidence" value="ECO:0007669"/>
    <property type="project" value="UniProtKB-KW"/>
</dbReference>
<feature type="active site" description="Charge relay system" evidence="3">
    <location>
        <position position="145"/>
    </location>
</feature>
<sequence>MKKFYTLILTCFFVSVMFSQTEKDRALIKRESNIEKLNQISEDYLATQFLFKHKAVQDKIVSNDGEINYFSHFDTSGNPVYYTLENESSAISSKIDVIRTGGSSGLDLNGSGIEFGLWDGGPPRITHQEFNDNISIIDNTTTSSHATHIAGILIASGVVAEAKGMAPSATIESYTSSNWISEVPAWAAAGGLISSHSYIIANPGSDYEKFGVYNQYSQLWDDISYNAPYLVMCTGASNNGNNNYNPDGSRYDLLASNKLGKNSIVVGACSDVLEYTGPESVNQAVFTSWGPTDDWRIKPDITAVGTSSYSTREASDTNYTTGQGCSFAAPIVSGGLALLQQHYYNNNAVYMKAATAKGLILSTTDEAGDFDGPDFSNGWGLFNAYNAAEVITNNGTTAIISELTLNQDDTYSVNIQVDGSEPLSVAICWNDPAAKPLEDELYNDSTPMLINDLDVRVVSESETYYPWIMVPNTSYDNYTAAASKGDNFRDNIEIINVETIESGQYTVNVTHKGTLQDGLQDFSLIINGVKLESLSVSEVTAEDTIVVFPNPVNDVLNIKLNSNTYQDIKVNLYNLVGQKQLEATFNTQKDVEIDVSQLSKGIYFLNVQDDNNTIITTKKIIVD</sequence>
<keyword evidence="3" id="KW-0720">Serine protease</keyword>
<keyword evidence="9" id="KW-1185">Reference proteome</keyword>
<evidence type="ECO:0000259" key="5">
    <source>
        <dbReference type="Pfam" id="PF18962"/>
    </source>
</evidence>
<evidence type="ECO:0008006" key="10">
    <source>
        <dbReference type="Google" id="ProtNLM"/>
    </source>
</evidence>
<dbReference type="EMBL" id="JAGGJQ010000005">
    <property type="protein sequence ID" value="MBP1840123.1"/>
    <property type="molecule type" value="Genomic_DNA"/>
</dbReference>
<dbReference type="Proteomes" id="UP001231587">
    <property type="component" value="Unassembled WGS sequence"/>
</dbReference>
<dbReference type="InterPro" id="IPR026444">
    <property type="entry name" value="Secre_tail"/>
</dbReference>
<keyword evidence="3" id="KW-0645">Protease</keyword>
<evidence type="ECO:0000256" key="3">
    <source>
        <dbReference type="PROSITE-ProRule" id="PRU01240"/>
    </source>
</evidence>
<dbReference type="GO" id="GO:0004252">
    <property type="term" value="F:serine-type endopeptidase activity"/>
    <property type="evidence" value="ECO:0007669"/>
    <property type="project" value="UniProtKB-UniRule"/>
</dbReference>
<dbReference type="Pfam" id="PF00082">
    <property type="entry name" value="Peptidase_S8"/>
    <property type="match status" value="1"/>
</dbReference>
<dbReference type="Gene3D" id="2.60.120.380">
    <property type="match status" value="1"/>
</dbReference>
<evidence type="ECO:0000256" key="2">
    <source>
        <dbReference type="ARBA" id="ARBA00022729"/>
    </source>
</evidence>
<reference evidence="6" key="1">
    <citation type="submission" date="2021-03" db="EMBL/GenBank/DDBJ databases">
        <title>Genomic Encyclopedia of Type Strains, Phase IV (KMG-IV): sequencing the most valuable type-strain genomes for metagenomic binning, comparative biology and taxonomic classification.</title>
        <authorList>
            <person name="Goeker M."/>
        </authorList>
    </citation>
    <scope>NUCLEOTIDE SEQUENCE</scope>
    <source>
        <strain evidence="6">DSM 15523</strain>
        <strain evidence="7 9">DSM 16476</strain>
    </source>
</reference>